<keyword evidence="8 12" id="KW-0275">Fatty acid biosynthesis</keyword>
<dbReference type="InterPro" id="IPR016039">
    <property type="entry name" value="Thiolase-like"/>
</dbReference>
<proteinExistence type="inferred from homology"/>
<evidence type="ECO:0000256" key="11">
    <source>
        <dbReference type="ARBA" id="ARBA00051096"/>
    </source>
</evidence>
<keyword evidence="6 12" id="KW-0276">Fatty acid metabolism</keyword>
<comment type="function">
    <text evidence="12">Catalyzes the condensation reaction of fatty acid synthesis by the addition to an acyl acceptor of two carbons from malonyl-ACP. Catalyzes the first condensation reaction which initiates fatty acid synthesis and may therefore play a role in governing the total rate of fatty acid production. Possesses both acetoacetyl-ACP synthase and acetyl transacylase activities. Its substrate specificity determines the biosynthesis of branched-chain and/or straight-chain of fatty acids.</text>
</comment>
<dbReference type="EMBL" id="RJTJ01000012">
    <property type="protein sequence ID" value="RUM05665.1"/>
    <property type="molecule type" value="Genomic_DNA"/>
</dbReference>
<evidence type="ECO:0000259" key="13">
    <source>
        <dbReference type="Pfam" id="PF08541"/>
    </source>
</evidence>
<organism evidence="15 16">
    <name type="scientific">Rhizobium chutanense</name>
    <dbReference type="NCBI Taxonomy" id="2035448"/>
    <lineage>
        <taxon>Bacteria</taxon>
        <taxon>Pseudomonadati</taxon>
        <taxon>Pseudomonadota</taxon>
        <taxon>Alphaproteobacteria</taxon>
        <taxon>Hyphomicrobiales</taxon>
        <taxon>Rhizobiaceae</taxon>
        <taxon>Rhizobium/Agrobacterium group</taxon>
        <taxon>Rhizobium</taxon>
    </lineage>
</organism>
<evidence type="ECO:0000256" key="6">
    <source>
        <dbReference type="ARBA" id="ARBA00022832"/>
    </source>
</evidence>
<dbReference type="GO" id="GO:0006633">
    <property type="term" value="P:fatty acid biosynthetic process"/>
    <property type="evidence" value="ECO:0007669"/>
    <property type="project" value="UniProtKB-UniRule"/>
</dbReference>
<feature type="active site" evidence="12">
    <location>
        <position position="280"/>
    </location>
</feature>
<evidence type="ECO:0000313" key="16">
    <source>
        <dbReference type="Proteomes" id="UP000278081"/>
    </source>
</evidence>
<feature type="active site" evidence="12">
    <location>
        <position position="113"/>
    </location>
</feature>
<accession>A0A432P1G3</accession>
<keyword evidence="12" id="KW-0963">Cytoplasm</keyword>
<evidence type="ECO:0000256" key="4">
    <source>
        <dbReference type="ARBA" id="ARBA00022516"/>
    </source>
</evidence>
<evidence type="ECO:0000256" key="12">
    <source>
        <dbReference type="HAMAP-Rule" id="MF_01815"/>
    </source>
</evidence>
<evidence type="ECO:0000256" key="3">
    <source>
        <dbReference type="ARBA" id="ARBA00012333"/>
    </source>
</evidence>
<dbReference type="OrthoDB" id="9815506at2"/>
<dbReference type="NCBIfam" id="TIGR00747">
    <property type="entry name" value="fabH"/>
    <property type="match status" value="1"/>
</dbReference>
<feature type="domain" description="Beta-ketoacyl-[acyl-carrier-protein] synthase III C-terminal" evidence="13">
    <location>
        <begin position="235"/>
        <end position="323"/>
    </location>
</feature>
<dbReference type="Proteomes" id="UP000278081">
    <property type="component" value="Unassembled WGS sequence"/>
</dbReference>
<dbReference type="UniPathway" id="UPA00094"/>
<dbReference type="CDD" id="cd00830">
    <property type="entry name" value="KAS_III"/>
    <property type="match status" value="1"/>
</dbReference>
<keyword evidence="5 12" id="KW-0808">Transferase</keyword>
<dbReference type="Gene3D" id="3.40.47.10">
    <property type="match status" value="1"/>
</dbReference>
<evidence type="ECO:0000256" key="9">
    <source>
        <dbReference type="ARBA" id="ARBA00023268"/>
    </source>
</evidence>
<evidence type="ECO:0000256" key="5">
    <source>
        <dbReference type="ARBA" id="ARBA00022679"/>
    </source>
</evidence>
<comment type="caution">
    <text evidence="15">The sequence shown here is derived from an EMBL/GenBank/DDBJ whole genome shotgun (WGS) entry which is preliminary data.</text>
</comment>
<comment type="similarity">
    <text evidence="2 12">Belongs to the thiolase-like superfamily. FabH family.</text>
</comment>
<evidence type="ECO:0000313" key="15">
    <source>
        <dbReference type="EMBL" id="RUM05665.1"/>
    </source>
</evidence>
<comment type="subunit">
    <text evidence="12">Homodimer.</text>
</comment>
<keyword evidence="9 12" id="KW-0511">Multifunctional enzyme</keyword>
<dbReference type="SUPFAM" id="SSF53901">
    <property type="entry name" value="Thiolase-like"/>
    <property type="match status" value="1"/>
</dbReference>
<evidence type="ECO:0000256" key="1">
    <source>
        <dbReference type="ARBA" id="ARBA00005194"/>
    </source>
</evidence>
<protein>
    <recommendedName>
        <fullName evidence="3 12">Beta-ketoacyl-[acyl-carrier-protein] synthase III</fullName>
        <shortName evidence="12">Beta-ketoacyl-ACP synthase III</shortName>
        <shortName evidence="12">KAS III</shortName>
        <ecNumber evidence="3 12">2.3.1.180</ecNumber>
    </recommendedName>
    <alternativeName>
        <fullName evidence="12">3-oxoacyl-[acyl-carrier-protein] synthase 3</fullName>
    </alternativeName>
    <alternativeName>
        <fullName evidence="12">3-oxoacyl-[acyl-carrier-protein] synthase III</fullName>
    </alternativeName>
</protein>
<dbReference type="FunFam" id="3.40.47.10:FF:000004">
    <property type="entry name" value="3-oxoacyl-[acyl-carrier-protein] synthase 3"/>
    <property type="match status" value="1"/>
</dbReference>
<dbReference type="RefSeq" id="WP_126909929.1">
    <property type="nucleotide sequence ID" value="NZ_ML133759.1"/>
</dbReference>
<keyword evidence="7 12" id="KW-0443">Lipid metabolism</keyword>
<gene>
    <name evidence="12" type="primary">fabH</name>
    <name evidence="15" type="ORF">EFR84_15760</name>
</gene>
<dbReference type="GO" id="GO:0005737">
    <property type="term" value="C:cytoplasm"/>
    <property type="evidence" value="ECO:0007669"/>
    <property type="project" value="UniProtKB-SubCell"/>
</dbReference>
<feature type="domain" description="Beta-ketoacyl-[acyl-carrier-protein] synthase III N-terminal" evidence="14">
    <location>
        <begin position="107"/>
        <end position="190"/>
    </location>
</feature>
<keyword evidence="10 12" id="KW-0012">Acyltransferase</keyword>
<feature type="region of interest" description="ACP-binding" evidence="12">
    <location>
        <begin position="251"/>
        <end position="255"/>
    </location>
</feature>
<sequence>MIRSVVRGFGAALPKRVMTNGDMEAIVDTSDEWIVQRTGIRQRYLAGDDETTASLGEAAARAALANGGLTPADIDLIICATSTPDNTFPATAVNIQNRLGMSHGFAFDVQAVCTGFVYAVTTADAYIRGGLAKRVLVIGAETFSRILDWNDRTTCVLFGDGAGAIVLEASVGEGTVADRGVLTAHLRSDGSHKEKLYVDGGPSTTGTVGKLRMEGREVFKYAVGMITDVIQAAFDATGTTADDLDWLVPHQANRRIIDGSAKKLNIDAAKVVVTVDLHGNTSAASIPLALATAAGDGRIKKGDLVMLEAMGGGFTWGAVLLRW</sequence>
<dbReference type="GO" id="GO:0004315">
    <property type="term" value="F:3-oxoacyl-[acyl-carrier-protein] synthase activity"/>
    <property type="evidence" value="ECO:0007669"/>
    <property type="project" value="InterPro"/>
</dbReference>
<evidence type="ECO:0000259" key="14">
    <source>
        <dbReference type="Pfam" id="PF08545"/>
    </source>
</evidence>
<comment type="subcellular location">
    <subcellularLocation>
        <location evidence="12">Cytoplasm</location>
    </subcellularLocation>
</comment>
<dbReference type="Pfam" id="PF08545">
    <property type="entry name" value="ACP_syn_III"/>
    <property type="match status" value="1"/>
</dbReference>
<dbReference type="PANTHER" id="PTHR43091">
    <property type="entry name" value="3-OXOACYL-[ACYL-CARRIER-PROTEIN] SYNTHASE"/>
    <property type="match status" value="1"/>
</dbReference>
<feature type="active site" evidence="12">
    <location>
        <position position="250"/>
    </location>
</feature>
<comment type="catalytic activity">
    <reaction evidence="11">
        <text>malonyl-[ACP] + acetyl-CoA + H(+) = 3-oxobutanoyl-[ACP] + CO2 + CoA</text>
        <dbReference type="Rhea" id="RHEA:12080"/>
        <dbReference type="Rhea" id="RHEA-COMP:9623"/>
        <dbReference type="Rhea" id="RHEA-COMP:9625"/>
        <dbReference type="ChEBI" id="CHEBI:15378"/>
        <dbReference type="ChEBI" id="CHEBI:16526"/>
        <dbReference type="ChEBI" id="CHEBI:57287"/>
        <dbReference type="ChEBI" id="CHEBI:57288"/>
        <dbReference type="ChEBI" id="CHEBI:78449"/>
        <dbReference type="ChEBI" id="CHEBI:78450"/>
        <dbReference type="EC" id="2.3.1.180"/>
    </reaction>
    <physiologicalReaction direction="left-to-right" evidence="11">
        <dbReference type="Rhea" id="RHEA:12081"/>
    </physiologicalReaction>
</comment>
<dbReference type="InterPro" id="IPR013751">
    <property type="entry name" value="ACP_syn_III_N"/>
</dbReference>
<evidence type="ECO:0000256" key="7">
    <source>
        <dbReference type="ARBA" id="ARBA00023098"/>
    </source>
</evidence>
<dbReference type="InterPro" id="IPR004655">
    <property type="entry name" value="FabH"/>
</dbReference>
<reference evidence="15 16" key="1">
    <citation type="submission" date="2018-11" db="EMBL/GenBank/DDBJ databases">
        <title>Rhizobium chutanense sp. nov., isolated from root nodules of Phaseolus vulgaris in China.</title>
        <authorList>
            <person name="Huo Y."/>
        </authorList>
    </citation>
    <scope>NUCLEOTIDE SEQUENCE [LARGE SCALE GENOMIC DNA]</scope>
    <source>
        <strain evidence="15 16">C16</strain>
    </source>
</reference>
<evidence type="ECO:0000256" key="2">
    <source>
        <dbReference type="ARBA" id="ARBA00008642"/>
    </source>
</evidence>
<name>A0A432P1G3_9HYPH</name>
<dbReference type="InterPro" id="IPR013747">
    <property type="entry name" value="ACP_syn_III_C"/>
</dbReference>
<dbReference type="PANTHER" id="PTHR43091:SF1">
    <property type="entry name" value="BETA-KETOACYL-[ACYL-CARRIER-PROTEIN] SYNTHASE III, CHLOROPLASTIC"/>
    <property type="match status" value="1"/>
</dbReference>
<dbReference type="Pfam" id="PF08541">
    <property type="entry name" value="ACP_syn_III_C"/>
    <property type="match status" value="1"/>
</dbReference>
<comment type="domain">
    <text evidence="12">The last Arg residue of the ACP-binding site is essential for the weak association between ACP/AcpP and FabH.</text>
</comment>
<dbReference type="NCBIfam" id="NF006829">
    <property type="entry name" value="PRK09352.1"/>
    <property type="match status" value="1"/>
</dbReference>
<dbReference type="GO" id="GO:0033818">
    <property type="term" value="F:beta-ketoacyl-acyl-carrier-protein synthase III activity"/>
    <property type="evidence" value="ECO:0007669"/>
    <property type="project" value="UniProtKB-UniRule"/>
</dbReference>
<dbReference type="HAMAP" id="MF_01815">
    <property type="entry name" value="FabH"/>
    <property type="match status" value="1"/>
</dbReference>
<dbReference type="EC" id="2.3.1.180" evidence="3 12"/>
<evidence type="ECO:0000256" key="8">
    <source>
        <dbReference type="ARBA" id="ARBA00023160"/>
    </source>
</evidence>
<dbReference type="AlphaFoldDB" id="A0A432P1G3"/>
<evidence type="ECO:0000256" key="10">
    <source>
        <dbReference type="ARBA" id="ARBA00023315"/>
    </source>
</evidence>
<comment type="pathway">
    <text evidence="1 12">Lipid metabolism; fatty acid biosynthesis.</text>
</comment>
<keyword evidence="4 12" id="KW-0444">Lipid biosynthesis</keyword>